<dbReference type="Proteomes" id="UP000729913">
    <property type="component" value="Unassembled WGS sequence"/>
</dbReference>
<dbReference type="EMBL" id="JAAOIC020000060">
    <property type="protein sequence ID" value="KAG8035363.1"/>
    <property type="molecule type" value="Genomic_DNA"/>
</dbReference>
<protein>
    <recommendedName>
        <fullName evidence="6">Major facilitator superfamily (MFS) profile domain-containing protein</fullName>
    </recommendedName>
</protein>
<evidence type="ECO:0000256" key="3">
    <source>
        <dbReference type="ARBA" id="ARBA00022989"/>
    </source>
</evidence>
<evidence type="ECO:0000256" key="2">
    <source>
        <dbReference type="ARBA" id="ARBA00022692"/>
    </source>
</evidence>
<feature type="transmembrane region" description="Helical" evidence="5">
    <location>
        <begin position="78"/>
        <end position="100"/>
    </location>
</feature>
<comment type="caution">
    <text evidence="7">The sequence shown here is derived from an EMBL/GenBank/DDBJ whole genome shotgun (WGS) entry which is preliminary data.</text>
</comment>
<feature type="transmembrane region" description="Helical" evidence="5">
    <location>
        <begin position="297"/>
        <end position="318"/>
    </location>
</feature>
<gene>
    <name evidence="7" type="ORF">G9C98_006809</name>
</gene>
<dbReference type="GO" id="GO:0022857">
    <property type="term" value="F:transmembrane transporter activity"/>
    <property type="evidence" value="ECO:0007669"/>
    <property type="project" value="InterPro"/>
</dbReference>
<dbReference type="Pfam" id="PF00083">
    <property type="entry name" value="Sugar_tr"/>
    <property type="match status" value="2"/>
</dbReference>
<dbReference type="OrthoDB" id="4142200at2759"/>
<dbReference type="InterPro" id="IPR050549">
    <property type="entry name" value="MFS_Trehalose_Transporter"/>
</dbReference>
<evidence type="ECO:0000259" key="6">
    <source>
        <dbReference type="PROSITE" id="PS50850"/>
    </source>
</evidence>
<feature type="transmembrane region" description="Helical" evidence="5">
    <location>
        <begin position="400"/>
        <end position="419"/>
    </location>
</feature>
<evidence type="ECO:0000256" key="5">
    <source>
        <dbReference type="SAM" id="Phobius"/>
    </source>
</evidence>
<proteinExistence type="predicted"/>
<reference evidence="7" key="2">
    <citation type="submission" date="2021-04" db="EMBL/GenBank/DDBJ databases">
        <title>Genome-wide patterns of bracovirus chromosomal integration into multiple host tissues during parasitism.</title>
        <authorList>
            <person name="Chebbi M.A.C."/>
        </authorList>
    </citation>
    <scope>NUCLEOTIDE SEQUENCE</scope>
    <source>
        <tissue evidence="7">Whole body</tissue>
    </source>
</reference>
<organism evidence="7 8">
    <name type="scientific">Cotesia typhae</name>
    <dbReference type="NCBI Taxonomy" id="2053667"/>
    <lineage>
        <taxon>Eukaryota</taxon>
        <taxon>Metazoa</taxon>
        <taxon>Ecdysozoa</taxon>
        <taxon>Arthropoda</taxon>
        <taxon>Hexapoda</taxon>
        <taxon>Insecta</taxon>
        <taxon>Pterygota</taxon>
        <taxon>Neoptera</taxon>
        <taxon>Endopterygota</taxon>
        <taxon>Hymenoptera</taxon>
        <taxon>Apocrita</taxon>
        <taxon>Ichneumonoidea</taxon>
        <taxon>Braconidae</taxon>
        <taxon>Microgastrinae</taxon>
        <taxon>Cotesia</taxon>
    </lineage>
</organism>
<reference evidence="7" key="1">
    <citation type="submission" date="2020-03" db="EMBL/GenBank/DDBJ databases">
        <authorList>
            <person name="Chebbi M.A."/>
            <person name="Drezen J.M."/>
        </authorList>
    </citation>
    <scope>NUCLEOTIDE SEQUENCE</scope>
    <source>
        <tissue evidence="7">Whole body</tissue>
    </source>
</reference>
<keyword evidence="3 5" id="KW-1133">Transmembrane helix</keyword>
<feature type="domain" description="Major facilitator superfamily (MFS) profile" evidence="6">
    <location>
        <begin position="1"/>
        <end position="423"/>
    </location>
</feature>
<feature type="transmembrane region" description="Helical" evidence="5">
    <location>
        <begin position="242"/>
        <end position="261"/>
    </location>
</feature>
<keyword evidence="2 5" id="KW-0812">Transmembrane</keyword>
<dbReference type="PROSITE" id="PS50850">
    <property type="entry name" value="MFS"/>
    <property type="match status" value="1"/>
</dbReference>
<evidence type="ECO:0000256" key="4">
    <source>
        <dbReference type="ARBA" id="ARBA00023136"/>
    </source>
</evidence>
<feature type="transmembrane region" description="Helical" evidence="5">
    <location>
        <begin position="273"/>
        <end position="290"/>
    </location>
</feature>
<dbReference type="InterPro" id="IPR005828">
    <property type="entry name" value="MFS_sugar_transport-like"/>
</dbReference>
<dbReference type="InterPro" id="IPR020846">
    <property type="entry name" value="MFS_dom"/>
</dbReference>
<evidence type="ECO:0000256" key="1">
    <source>
        <dbReference type="ARBA" id="ARBA00004141"/>
    </source>
</evidence>
<evidence type="ECO:0000313" key="7">
    <source>
        <dbReference type="EMBL" id="KAG8035363.1"/>
    </source>
</evidence>
<comment type="subcellular location">
    <subcellularLocation>
        <location evidence="1">Membrane</location>
        <topology evidence="1">Multi-pass membrane protein</topology>
    </subcellularLocation>
</comment>
<feature type="transmembrane region" description="Helical" evidence="5">
    <location>
        <begin position="143"/>
        <end position="165"/>
    </location>
</feature>
<dbReference type="AlphaFoldDB" id="A0A8J5R0Z7"/>
<dbReference type="PANTHER" id="PTHR48021">
    <property type="match status" value="1"/>
</dbReference>
<sequence length="440" mass="48074">MVTTVDSSIEGRYKEYQYEALATSLPVSPLDLYTTLDNKPDNNYSSITYVDNRADPCDNKAFFNSKFNKMEREKGSKLLQFIAATAANIAVVAGGATLGWTSPILLMLKKDPVSPDNPIGRPISEEEASWIGSLTPVGQSVEMFYVARFIFGVALSISFAVLPMYCGEIAETSIRGILGSFLQLFITIGLLWAYSIGPYVSYTSFWISCAALPIAFFILFFTMPESPYYLAAKGRKEDVVSALMTGINVVLFYSENIFASAGNSGISSSIETIIVGIVQFLASGVTPLVVDRLGRKILLIISGTGTAISLGILGLFFYLKDAAKNDVSNIGWLPVASLIIFIATYSIGWGPLPWTVMGEMFSTEIKSKASGIVVFACWFLGFLITKYFSNIAAAWGQYTAFWLFGVFCVLSVLFTVFILPETKGKSLQEIQDKLSGTNHK</sequence>
<feature type="transmembrane region" description="Helical" evidence="5">
    <location>
        <begin position="202"/>
        <end position="221"/>
    </location>
</feature>
<feature type="transmembrane region" description="Helical" evidence="5">
    <location>
        <begin position="177"/>
        <end position="196"/>
    </location>
</feature>
<dbReference type="PANTHER" id="PTHR48021:SF47">
    <property type="entry name" value="GH17672P"/>
    <property type="match status" value="1"/>
</dbReference>
<evidence type="ECO:0000313" key="8">
    <source>
        <dbReference type="Proteomes" id="UP000729913"/>
    </source>
</evidence>
<accession>A0A8J5R0Z7</accession>
<keyword evidence="4 5" id="KW-0472">Membrane</keyword>
<feature type="transmembrane region" description="Helical" evidence="5">
    <location>
        <begin position="369"/>
        <end position="388"/>
    </location>
</feature>
<dbReference type="GO" id="GO:0016020">
    <property type="term" value="C:membrane"/>
    <property type="evidence" value="ECO:0007669"/>
    <property type="project" value="UniProtKB-SubCell"/>
</dbReference>
<keyword evidence="8" id="KW-1185">Reference proteome</keyword>
<name>A0A8J5R0Z7_9HYME</name>
<feature type="transmembrane region" description="Helical" evidence="5">
    <location>
        <begin position="330"/>
        <end position="348"/>
    </location>
</feature>